<evidence type="ECO:0000313" key="4">
    <source>
        <dbReference type="EMBL" id="TCO79244.1"/>
    </source>
</evidence>
<feature type="domain" description="DUF4124" evidence="3">
    <location>
        <begin position="15"/>
        <end position="52"/>
    </location>
</feature>
<keyword evidence="2" id="KW-0732">Signal</keyword>
<dbReference type="EMBL" id="SLWY01000020">
    <property type="protein sequence ID" value="TCO79244.1"/>
    <property type="molecule type" value="Genomic_DNA"/>
</dbReference>
<keyword evidence="5" id="KW-1185">Reference proteome</keyword>
<name>A0A4R2KYS8_9GAMM</name>
<reference evidence="4 5" key="1">
    <citation type="submission" date="2019-03" db="EMBL/GenBank/DDBJ databases">
        <title>Genomic Encyclopedia of Type Strains, Phase IV (KMG-IV): sequencing the most valuable type-strain genomes for metagenomic binning, comparative biology and taxonomic classification.</title>
        <authorList>
            <person name="Goeker M."/>
        </authorList>
    </citation>
    <scope>NUCLEOTIDE SEQUENCE [LARGE SCALE GENOMIC DNA]</scope>
    <source>
        <strain evidence="4 5">DSM 25287</strain>
    </source>
</reference>
<feature type="region of interest" description="Disordered" evidence="1">
    <location>
        <begin position="193"/>
        <end position="216"/>
    </location>
</feature>
<evidence type="ECO:0000256" key="1">
    <source>
        <dbReference type="SAM" id="MobiDB-lite"/>
    </source>
</evidence>
<comment type="caution">
    <text evidence="4">The sequence shown here is derived from an EMBL/GenBank/DDBJ whole genome shotgun (WGS) entry which is preliminary data.</text>
</comment>
<sequence>MPHPLPRRLAAAGILLAAAVASAQADNVYKWVDRWGGVHYQQTIPSPEAQRTMVLPLEYGQWGANLTAGERAARDAYMADFVRQRDAQLAIEAEDRRARRLEEQRTRDYAPTVAAPRELSWEDRNKIENIERHMGSSFLKPGERKALQRQIDSIRGLPEPAQQERRAYQFGDTLRRTPSGAINVRTGEFMPKAGRGRYLDPSTGKVIPSRSVWDDD</sequence>
<proteinExistence type="predicted"/>
<gene>
    <name evidence="4" type="ORF">EV699_12022</name>
</gene>
<accession>A0A4R2KYS8</accession>
<dbReference type="InterPro" id="IPR025392">
    <property type="entry name" value="DUF4124"/>
</dbReference>
<organism evidence="4 5">
    <name type="scientific">Plasticicumulans lactativorans</name>
    <dbReference type="NCBI Taxonomy" id="1133106"/>
    <lineage>
        <taxon>Bacteria</taxon>
        <taxon>Pseudomonadati</taxon>
        <taxon>Pseudomonadota</taxon>
        <taxon>Gammaproteobacteria</taxon>
        <taxon>Candidatus Competibacteraceae</taxon>
        <taxon>Plasticicumulans</taxon>
    </lineage>
</organism>
<dbReference type="Pfam" id="PF13511">
    <property type="entry name" value="DUF4124"/>
    <property type="match status" value="1"/>
</dbReference>
<evidence type="ECO:0000256" key="2">
    <source>
        <dbReference type="SAM" id="SignalP"/>
    </source>
</evidence>
<dbReference type="RefSeq" id="WP_165904179.1">
    <property type="nucleotide sequence ID" value="NZ_SLWY01000020.1"/>
</dbReference>
<dbReference type="AlphaFoldDB" id="A0A4R2KYS8"/>
<evidence type="ECO:0000313" key="5">
    <source>
        <dbReference type="Proteomes" id="UP000295765"/>
    </source>
</evidence>
<dbReference type="Proteomes" id="UP000295765">
    <property type="component" value="Unassembled WGS sequence"/>
</dbReference>
<feature type="signal peptide" evidence="2">
    <location>
        <begin position="1"/>
        <end position="25"/>
    </location>
</feature>
<protein>
    <submittedName>
        <fullName evidence="4">Uncharacterized protein DUF4124</fullName>
    </submittedName>
</protein>
<evidence type="ECO:0000259" key="3">
    <source>
        <dbReference type="Pfam" id="PF13511"/>
    </source>
</evidence>
<feature type="chain" id="PRO_5021033915" evidence="2">
    <location>
        <begin position="26"/>
        <end position="216"/>
    </location>
</feature>